<dbReference type="Proteomes" id="UP001320702">
    <property type="component" value="Unassembled WGS sequence"/>
</dbReference>
<feature type="transmembrane region" description="Helical" evidence="1">
    <location>
        <begin position="401"/>
        <end position="420"/>
    </location>
</feature>
<feature type="transmembrane region" description="Helical" evidence="1">
    <location>
        <begin position="6"/>
        <end position="22"/>
    </location>
</feature>
<dbReference type="RefSeq" id="WP_260275822.1">
    <property type="nucleotide sequence ID" value="NZ_JANAVZ010000002.1"/>
</dbReference>
<feature type="transmembrane region" description="Helical" evidence="1">
    <location>
        <begin position="84"/>
        <end position="103"/>
    </location>
</feature>
<feature type="transmembrane region" description="Helical" evidence="1">
    <location>
        <begin position="363"/>
        <end position="389"/>
    </location>
</feature>
<keyword evidence="1" id="KW-0812">Transmembrane</keyword>
<organism evidence="2 3">
    <name type="scientific">Paracoccus maritimus</name>
    <dbReference type="NCBI Taxonomy" id="2933292"/>
    <lineage>
        <taxon>Bacteria</taxon>
        <taxon>Pseudomonadati</taxon>
        <taxon>Pseudomonadota</taxon>
        <taxon>Alphaproteobacteria</taxon>
        <taxon>Rhodobacterales</taxon>
        <taxon>Paracoccaceae</taxon>
        <taxon>Paracoccus</taxon>
    </lineage>
</organism>
<evidence type="ECO:0000313" key="3">
    <source>
        <dbReference type="Proteomes" id="UP001320702"/>
    </source>
</evidence>
<name>A0ABT2K604_9RHOB</name>
<keyword evidence="1" id="KW-0472">Membrane</keyword>
<feature type="transmembrane region" description="Helical" evidence="1">
    <location>
        <begin position="207"/>
        <end position="225"/>
    </location>
</feature>
<accession>A0ABT2K604</accession>
<comment type="caution">
    <text evidence="2">The sequence shown here is derived from an EMBL/GenBank/DDBJ whole genome shotgun (WGS) entry which is preliminary data.</text>
</comment>
<reference evidence="2 3" key="1">
    <citation type="submission" date="2022-04" db="EMBL/GenBank/DDBJ databases">
        <title>Paracoccus sp. YLB-12 draft genome sequence.</title>
        <authorList>
            <person name="Yu L."/>
        </authorList>
    </citation>
    <scope>NUCLEOTIDE SEQUENCE [LARGE SCALE GENOMIC DNA]</scope>
    <source>
        <strain evidence="2 3">YLB-12</strain>
    </source>
</reference>
<proteinExistence type="predicted"/>
<feature type="transmembrane region" description="Helical" evidence="1">
    <location>
        <begin position="152"/>
        <end position="170"/>
    </location>
</feature>
<feature type="transmembrane region" description="Helical" evidence="1">
    <location>
        <begin position="274"/>
        <end position="292"/>
    </location>
</feature>
<protein>
    <recommendedName>
        <fullName evidence="4">O-antigen ligase like membrane protein</fullName>
    </recommendedName>
</protein>
<keyword evidence="1" id="KW-1133">Transmembrane helix</keyword>
<feature type="transmembrane region" description="Helical" evidence="1">
    <location>
        <begin position="59"/>
        <end position="77"/>
    </location>
</feature>
<evidence type="ECO:0000313" key="2">
    <source>
        <dbReference type="EMBL" id="MCT4331943.1"/>
    </source>
</evidence>
<evidence type="ECO:0000256" key="1">
    <source>
        <dbReference type="SAM" id="Phobius"/>
    </source>
</evidence>
<feature type="transmembrane region" description="Helical" evidence="1">
    <location>
        <begin position="237"/>
        <end position="262"/>
    </location>
</feature>
<feature type="transmembrane region" description="Helical" evidence="1">
    <location>
        <begin position="123"/>
        <end position="140"/>
    </location>
</feature>
<evidence type="ECO:0008006" key="4">
    <source>
        <dbReference type="Google" id="ProtNLM"/>
    </source>
</evidence>
<gene>
    <name evidence="2" type="ORF">MU516_03550</name>
</gene>
<sequence>MPNSLAILMMTSWPFVTLIMYLRMPVRSAVIWSILAGYMLLPAAMSLDLPGLPGLGKQTIPSLFGYIYASFMLGRMIPLFPQSTAGRVFVGFLLAGPFLTVLTNGDPIHLSGRTLPGLRLYDAASMAVGQLGFLFTWSLGREFLRDSAALRQLAYALVIAFLWYSLPMLYEVRMSPQLHIRIYGFFQHDFAQMMRQGGFRPIVFLEHGLWIAVLTAMSAMLAVVIGRDAPPERRSRWYGAAAYLMVVLVLSKSLAALLYAALLIPVLMFLDGRRIAQVAMLLGVLVLSYPVVRTLDVFPTDQLLELASRASVERAQSLQFRFDNEDALLARAMERPLFGWGGWERSFIHDPATGETISTTDGLWVIAMGYSGFTGFIAQFGLLALPIFMLGSAYRAIGREVPVFAAGFAVVLAVNLIDLLPNATISPVTWLFSGAMLGCLESLRRGAEDQSDQQVAIPNPAARQSFAGLVGRPAAGPRTLL</sequence>
<dbReference type="EMBL" id="JANAVZ010000002">
    <property type="protein sequence ID" value="MCT4331943.1"/>
    <property type="molecule type" value="Genomic_DNA"/>
</dbReference>
<keyword evidence="3" id="KW-1185">Reference proteome</keyword>
<feature type="transmembrane region" description="Helical" evidence="1">
    <location>
        <begin position="29"/>
        <end position="47"/>
    </location>
</feature>